<evidence type="ECO:0000313" key="3">
    <source>
        <dbReference type="EMBL" id="GBF88626.1"/>
    </source>
</evidence>
<dbReference type="InParanoid" id="A0A2V0NMB5"/>
<protein>
    <recommendedName>
        <fullName evidence="2">Methyltransferase FkbM domain-containing protein</fullName>
    </recommendedName>
</protein>
<accession>A0A2V0NMB5</accession>
<keyword evidence="1" id="KW-0472">Membrane</keyword>
<evidence type="ECO:0000313" key="4">
    <source>
        <dbReference type="Proteomes" id="UP000247498"/>
    </source>
</evidence>
<comment type="caution">
    <text evidence="3">The sequence shown here is derived from an EMBL/GenBank/DDBJ whole genome shotgun (WGS) entry which is preliminary data.</text>
</comment>
<keyword evidence="1" id="KW-0812">Transmembrane</keyword>
<feature type="transmembrane region" description="Helical" evidence="1">
    <location>
        <begin position="15"/>
        <end position="34"/>
    </location>
</feature>
<keyword evidence="4" id="KW-1185">Reference proteome</keyword>
<dbReference type="InterPro" id="IPR052514">
    <property type="entry name" value="SAM-dependent_MTase"/>
</dbReference>
<dbReference type="Proteomes" id="UP000247498">
    <property type="component" value="Unassembled WGS sequence"/>
</dbReference>
<feature type="domain" description="Methyltransferase FkbM" evidence="2">
    <location>
        <begin position="183"/>
        <end position="317"/>
    </location>
</feature>
<dbReference type="EMBL" id="BDRX01000005">
    <property type="protein sequence ID" value="GBF88626.1"/>
    <property type="molecule type" value="Genomic_DNA"/>
</dbReference>
<dbReference type="NCBIfam" id="TIGR01444">
    <property type="entry name" value="fkbM_fam"/>
    <property type="match status" value="1"/>
</dbReference>
<dbReference type="InterPro" id="IPR006342">
    <property type="entry name" value="FkbM_mtfrase"/>
</dbReference>
<dbReference type="OrthoDB" id="530233at2759"/>
<dbReference type="Gene3D" id="3.40.50.150">
    <property type="entry name" value="Vaccinia Virus protein VP39"/>
    <property type="match status" value="1"/>
</dbReference>
<dbReference type="AlphaFoldDB" id="A0A2V0NMB5"/>
<evidence type="ECO:0000259" key="2">
    <source>
        <dbReference type="Pfam" id="PF05050"/>
    </source>
</evidence>
<evidence type="ECO:0000256" key="1">
    <source>
        <dbReference type="SAM" id="Phobius"/>
    </source>
</evidence>
<name>A0A2V0NMB5_9CHLO</name>
<dbReference type="SUPFAM" id="SSF53335">
    <property type="entry name" value="S-adenosyl-L-methionine-dependent methyltransferases"/>
    <property type="match status" value="1"/>
</dbReference>
<organism evidence="3 4">
    <name type="scientific">Raphidocelis subcapitata</name>
    <dbReference type="NCBI Taxonomy" id="307507"/>
    <lineage>
        <taxon>Eukaryota</taxon>
        <taxon>Viridiplantae</taxon>
        <taxon>Chlorophyta</taxon>
        <taxon>core chlorophytes</taxon>
        <taxon>Chlorophyceae</taxon>
        <taxon>CS clade</taxon>
        <taxon>Sphaeropleales</taxon>
        <taxon>Selenastraceae</taxon>
        <taxon>Raphidocelis</taxon>
    </lineage>
</organism>
<reference evidence="3 4" key="1">
    <citation type="journal article" date="2018" name="Sci. Rep.">
        <title>Raphidocelis subcapitata (=Pseudokirchneriella subcapitata) provides an insight into genome evolution and environmental adaptations in the Sphaeropleales.</title>
        <authorList>
            <person name="Suzuki S."/>
            <person name="Yamaguchi H."/>
            <person name="Nakajima N."/>
            <person name="Kawachi M."/>
        </authorList>
    </citation>
    <scope>NUCLEOTIDE SEQUENCE [LARGE SCALE GENOMIC DNA]</scope>
    <source>
        <strain evidence="3 4">NIES-35</strain>
    </source>
</reference>
<sequence>MGLPTPGARRPPSQATWWTAAAVIGLCLLFALSVQRRPSAATKQLHVQLASSPSRLAVVPAVPFCTRDEAEAQAAKFQAALSKEGLYTACPAHKWLGMLPGLLEPGQEFVMLDIGCNKGYESAGLFSVLDPGAGISPPAVYSQLEAVKEELRLGETRGQCNDHLGVAAERSAQPPAEPGAVTVHCFEPSSNNFRGLQALHAKFFPTMPRSRSSWFLHNAAVTNFTGTVSFPAECNTELCSLGGDAGDPSQKEAWTPIEATTVDDFAAAKGLLAPSPSRAVLLKIDTEGFDPAVLTGARRLLSQQVPSVLLFEYHNKNAWAETSLRAVALDLASSGYACYFDGAPTLTRITGCWHDSLEIRNWSNVVCAAMGTKYHRLLESLSFMAQ</sequence>
<dbReference type="PANTHER" id="PTHR34203:SF15">
    <property type="entry name" value="SLL1173 PROTEIN"/>
    <property type="match status" value="1"/>
</dbReference>
<proteinExistence type="predicted"/>
<gene>
    <name evidence="3" type="ORF">Rsub_01341</name>
</gene>
<dbReference type="PANTHER" id="PTHR34203">
    <property type="entry name" value="METHYLTRANSFERASE, FKBM FAMILY PROTEIN"/>
    <property type="match status" value="1"/>
</dbReference>
<dbReference type="InterPro" id="IPR029063">
    <property type="entry name" value="SAM-dependent_MTases_sf"/>
</dbReference>
<keyword evidence="1" id="KW-1133">Transmembrane helix</keyword>
<dbReference type="Pfam" id="PF05050">
    <property type="entry name" value="Methyltransf_21"/>
    <property type="match status" value="1"/>
</dbReference>